<evidence type="ECO:0000313" key="3">
    <source>
        <dbReference type="Proteomes" id="UP000231912"/>
    </source>
</evidence>
<evidence type="ECO:0000256" key="1">
    <source>
        <dbReference type="SAM" id="Phobius"/>
    </source>
</evidence>
<dbReference type="Proteomes" id="UP000231912">
    <property type="component" value="Unassembled WGS sequence"/>
</dbReference>
<keyword evidence="1" id="KW-0812">Transmembrane</keyword>
<keyword evidence="1" id="KW-0472">Membrane</keyword>
<feature type="transmembrane region" description="Helical" evidence="1">
    <location>
        <begin position="9"/>
        <end position="27"/>
    </location>
</feature>
<comment type="caution">
    <text evidence="2">The sequence shown here is derived from an EMBL/GenBank/DDBJ whole genome shotgun (WGS) entry which is preliminary data.</text>
</comment>
<dbReference type="EMBL" id="NPDT01000001">
    <property type="protein sequence ID" value="PJZ67290.1"/>
    <property type="molecule type" value="Genomic_DNA"/>
</dbReference>
<feature type="transmembrane region" description="Helical" evidence="1">
    <location>
        <begin position="302"/>
        <end position="320"/>
    </location>
</feature>
<dbReference type="NCBIfam" id="NF047440">
    <property type="entry name" value="LA3751_2_3_fam"/>
    <property type="match status" value="1"/>
</dbReference>
<dbReference type="AlphaFoldDB" id="A0A2M9ZFT1"/>
<sequence length="529" mass="61572">MKTLTIEKSFLLFCVLYFAALIFIKPWESIFSDQLLKFHQSYSMLKSGFSSENLIYPSLDIDPNYDYFLWKAPMVFRIGERMIGQYPIFLTLLVAPVLVFGWIPIVSIYLGTMNLISAYILKRFWNLSFFWILFAFFGTYIFLMGPELSEHPPLLLLELSGLTFFFRSRENRLNGSIAGLLLGIGVWLRLELIVFYALFWGAGWVVYGKDWWKKSFWTSIAFSATVLALLLFHTLDYQHPIGPRYFQNFNTGKNEGTVWERAFNILIGEYSMPGLLLCLPVLIPLLILLLDKGLRQRIRKEFLHLAIVAYSFCLLIAFLAPNDGVSNWGPRYVGLALFPFVLTLHEIWTVSGWKWKESKTNIIFSIFIIYSFVMTVAGVVQYKKTAKEMRSIRSLYHSNEYRTSGVSTYLFLDEMLCGSSGQIYFQKRVLCVQDESDGAKMDRLLGEISKEEKGTKVAFISYGDGIKEYAAKLPKTDHRAMNEYREKVLSEAERKPLWLDRMNRLWKQGEIEKKGLWEYREYEIPEESK</sequence>
<reference evidence="2 3" key="1">
    <citation type="submission" date="2017-07" db="EMBL/GenBank/DDBJ databases">
        <title>Leptospira spp. isolated from tropical soils.</title>
        <authorList>
            <person name="Thibeaux R."/>
            <person name="Iraola G."/>
            <person name="Ferres I."/>
            <person name="Bierque E."/>
            <person name="Girault D."/>
            <person name="Soupe-Gilbert M.-E."/>
            <person name="Picardeau M."/>
            <person name="Goarant C."/>
        </authorList>
    </citation>
    <scope>NUCLEOTIDE SEQUENCE [LARGE SCALE GENOMIC DNA]</scope>
    <source>
        <strain evidence="2 3">FH2-C-A2</strain>
    </source>
</reference>
<evidence type="ECO:0000313" key="2">
    <source>
        <dbReference type="EMBL" id="PJZ67290.1"/>
    </source>
</evidence>
<accession>A0A2M9ZFT1</accession>
<name>A0A2M9ZFT1_9LEPT</name>
<protein>
    <recommendedName>
        <fullName evidence="4">Dolichyl-phosphate-mannose--protein mannosyltransferase</fullName>
    </recommendedName>
</protein>
<gene>
    <name evidence="2" type="ORF">CH371_04390</name>
</gene>
<feature type="transmembrane region" description="Helical" evidence="1">
    <location>
        <begin position="88"/>
        <end position="112"/>
    </location>
</feature>
<feature type="transmembrane region" description="Helical" evidence="1">
    <location>
        <begin position="216"/>
        <end position="235"/>
    </location>
</feature>
<proteinExistence type="predicted"/>
<dbReference type="RefSeq" id="WP_100757795.1">
    <property type="nucleotide sequence ID" value="NZ_NPDT01000001.1"/>
</dbReference>
<feature type="transmembrane region" description="Helical" evidence="1">
    <location>
        <begin position="362"/>
        <end position="382"/>
    </location>
</feature>
<feature type="transmembrane region" description="Helical" evidence="1">
    <location>
        <begin position="332"/>
        <end position="350"/>
    </location>
</feature>
<organism evidence="2 3">
    <name type="scientific">Leptospira wolffii</name>
    <dbReference type="NCBI Taxonomy" id="409998"/>
    <lineage>
        <taxon>Bacteria</taxon>
        <taxon>Pseudomonadati</taxon>
        <taxon>Spirochaetota</taxon>
        <taxon>Spirochaetia</taxon>
        <taxon>Leptospirales</taxon>
        <taxon>Leptospiraceae</taxon>
        <taxon>Leptospira</taxon>
    </lineage>
</organism>
<feature type="transmembrane region" description="Helical" evidence="1">
    <location>
        <begin position="270"/>
        <end position="290"/>
    </location>
</feature>
<feature type="transmembrane region" description="Helical" evidence="1">
    <location>
        <begin position="177"/>
        <end position="204"/>
    </location>
</feature>
<dbReference type="InterPro" id="IPR059217">
    <property type="entry name" value="LA3751_2-like"/>
</dbReference>
<feature type="transmembrane region" description="Helical" evidence="1">
    <location>
        <begin position="124"/>
        <end position="143"/>
    </location>
</feature>
<keyword evidence="1" id="KW-1133">Transmembrane helix</keyword>
<evidence type="ECO:0008006" key="4">
    <source>
        <dbReference type="Google" id="ProtNLM"/>
    </source>
</evidence>